<reference evidence="2" key="1">
    <citation type="submission" date="2019-08" db="EMBL/GenBank/DDBJ databases">
        <title>Limnoglobus roseus gen. nov., sp. nov., a novel freshwater planctomycete with a giant genome from the family Gemmataceae.</title>
        <authorList>
            <person name="Kulichevskaya I.S."/>
            <person name="Naumoff D.G."/>
            <person name="Miroshnikov K."/>
            <person name="Ivanova A."/>
            <person name="Philippov D.A."/>
            <person name="Hakobyan A."/>
            <person name="Rijpstra I.C."/>
            <person name="Sinninghe Damste J.S."/>
            <person name="Liesack W."/>
            <person name="Dedysh S.N."/>
        </authorList>
    </citation>
    <scope>NUCLEOTIDE SEQUENCE [LARGE SCALE GENOMIC DNA]</scope>
    <source>
        <strain evidence="2">PX52</strain>
    </source>
</reference>
<protein>
    <submittedName>
        <fullName evidence="1">Uncharacterized protein</fullName>
    </submittedName>
</protein>
<dbReference type="Proteomes" id="UP000324974">
    <property type="component" value="Chromosome"/>
</dbReference>
<evidence type="ECO:0000313" key="1">
    <source>
        <dbReference type="EMBL" id="QEL15480.1"/>
    </source>
</evidence>
<keyword evidence="2" id="KW-1185">Reference proteome</keyword>
<proteinExistence type="predicted"/>
<gene>
    <name evidence="1" type="ORF">PX52LOC_02403</name>
</gene>
<evidence type="ECO:0000313" key="2">
    <source>
        <dbReference type="Proteomes" id="UP000324974"/>
    </source>
</evidence>
<dbReference type="KEGG" id="lrs:PX52LOC_02403"/>
<name>A0A5C1A9S2_9BACT</name>
<dbReference type="AlphaFoldDB" id="A0A5C1A9S2"/>
<accession>A0A5C1A9S2</accession>
<organism evidence="1 2">
    <name type="scientific">Limnoglobus roseus</name>
    <dbReference type="NCBI Taxonomy" id="2598579"/>
    <lineage>
        <taxon>Bacteria</taxon>
        <taxon>Pseudomonadati</taxon>
        <taxon>Planctomycetota</taxon>
        <taxon>Planctomycetia</taxon>
        <taxon>Gemmatales</taxon>
        <taxon>Gemmataceae</taxon>
        <taxon>Limnoglobus</taxon>
    </lineage>
</organism>
<dbReference type="EMBL" id="CP042425">
    <property type="protein sequence ID" value="QEL15480.1"/>
    <property type="molecule type" value="Genomic_DNA"/>
</dbReference>
<sequence length="156" mass="17018">MELSELQTGIGQRCDMLRALGMPVEREVDELEMRLNWRRRRKSSARCLTCGSEAIWPFPGEGKVVHPGNGRRVEVRCQDRCDAAIVGAIYSTEGTRLDALCATSDPPGIDRLLGQASGQVGLHLPGVKDLSVRKIVSVPSAAVRTFFTSPTPGAYH</sequence>